<dbReference type="InParanoid" id="A0A286UDE4"/>
<dbReference type="InterPro" id="IPR018108">
    <property type="entry name" value="MCP_transmembrane"/>
</dbReference>
<evidence type="ECO:0000256" key="5">
    <source>
        <dbReference type="ARBA" id="ARBA00022737"/>
    </source>
</evidence>
<gene>
    <name evidence="11" type="ORF">PNOK_0611200</name>
</gene>
<dbReference type="Gene3D" id="1.50.40.10">
    <property type="entry name" value="Mitochondrial carrier domain"/>
    <property type="match status" value="1"/>
</dbReference>
<organism evidence="11 12">
    <name type="scientific">Pyrrhoderma noxium</name>
    <dbReference type="NCBI Taxonomy" id="2282107"/>
    <lineage>
        <taxon>Eukaryota</taxon>
        <taxon>Fungi</taxon>
        <taxon>Dikarya</taxon>
        <taxon>Basidiomycota</taxon>
        <taxon>Agaricomycotina</taxon>
        <taxon>Agaricomycetes</taxon>
        <taxon>Hymenochaetales</taxon>
        <taxon>Hymenochaetaceae</taxon>
        <taxon>Pyrrhoderma</taxon>
    </lineage>
</organism>
<keyword evidence="8 9" id="KW-0472">Membrane</keyword>
<comment type="subcellular location">
    <subcellularLocation>
        <location evidence="1">Mitochondrion membrane</location>
        <topology evidence="1">Multi-pass membrane protein</topology>
    </subcellularLocation>
</comment>
<reference evidence="11 12" key="1">
    <citation type="journal article" date="2017" name="Mol. Ecol.">
        <title>Comparative and population genomic landscape of Phellinus noxius: A hypervariable fungus causing root rot in trees.</title>
        <authorList>
            <person name="Chung C.L."/>
            <person name="Lee T.J."/>
            <person name="Akiba M."/>
            <person name="Lee H.H."/>
            <person name="Kuo T.H."/>
            <person name="Liu D."/>
            <person name="Ke H.M."/>
            <person name="Yokoi T."/>
            <person name="Roa M.B."/>
            <person name="Lu M.J."/>
            <person name="Chang Y.Y."/>
            <person name="Ann P.J."/>
            <person name="Tsai J.N."/>
            <person name="Chen C.Y."/>
            <person name="Tzean S.S."/>
            <person name="Ota Y."/>
            <person name="Hattori T."/>
            <person name="Sahashi N."/>
            <person name="Liou R.F."/>
            <person name="Kikuchi T."/>
            <person name="Tsai I.J."/>
        </authorList>
    </citation>
    <scope>NUCLEOTIDE SEQUENCE [LARGE SCALE GENOMIC DNA]</scope>
    <source>
        <strain evidence="11 12">FFPRI411160</strain>
    </source>
</reference>
<dbReference type="GO" id="GO:0055085">
    <property type="term" value="P:transmembrane transport"/>
    <property type="evidence" value="ECO:0007669"/>
    <property type="project" value="InterPro"/>
</dbReference>
<dbReference type="SUPFAM" id="SSF103506">
    <property type="entry name" value="Mitochondrial carrier"/>
    <property type="match status" value="1"/>
</dbReference>
<feature type="repeat" description="Solcar" evidence="9">
    <location>
        <begin position="141"/>
        <end position="232"/>
    </location>
</feature>
<evidence type="ECO:0000256" key="3">
    <source>
        <dbReference type="ARBA" id="ARBA00022448"/>
    </source>
</evidence>
<keyword evidence="6" id="KW-1133">Transmembrane helix</keyword>
<dbReference type="AlphaFoldDB" id="A0A286UDE4"/>
<evidence type="ECO:0000256" key="7">
    <source>
        <dbReference type="ARBA" id="ARBA00023128"/>
    </source>
</evidence>
<protein>
    <submittedName>
        <fullName evidence="11">Mitochondrial carrier</fullName>
    </submittedName>
</protein>
<feature type="repeat" description="Solcar" evidence="9">
    <location>
        <begin position="241"/>
        <end position="326"/>
    </location>
</feature>
<evidence type="ECO:0000256" key="2">
    <source>
        <dbReference type="ARBA" id="ARBA00006375"/>
    </source>
</evidence>
<dbReference type="OrthoDB" id="448427at2759"/>
<evidence type="ECO:0000256" key="4">
    <source>
        <dbReference type="ARBA" id="ARBA00022692"/>
    </source>
</evidence>
<dbReference type="InterPro" id="IPR023395">
    <property type="entry name" value="MCP_dom_sf"/>
</dbReference>
<keyword evidence="7" id="KW-0496">Mitochondrion</keyword>
<accession>A0A286UDE4</accession>
<evidence type="ECO:0000256" key="6">
    <source>
        <dbReference type="ARBA" id="ARBA00022989"/>
    </source>
</evidence>
<dbReference type="PRINTS" id="PR00784">
    <property type="entry name" value="MTUNCOUPLING"/>
</dbReference>
<proteinExistence type="inferred from homology"/>
<comment type="similarity">
    <text evidence="2 10">Belongs to the mitochondrial carrier (TC 2.A.29) family.</text>
</comment>
<dbReference type="Proteomes" id="UP000217199">
    <property type="component" value="Unassembled WGS sequence"/>
</dbReference>
<keyword evidence="5" id="KW-0677">Repeat</keyword>
<dbReference type="PROSITE" id="PS50920">
    <property type="entry name" value="SOLCAR"/>
    <property type="match status" value="3"/>
</dbReference>
<name>A0A286UDE4_9AGAM</name>
<dbReference type="Pfam" id="PF00153">
    <property type="entry name" value="Mito_carr"/>
    <property type="match status" value="3"/>
</dbReference>
<dbReference type="InterPro" id="IPR050391">
    <property type="entry name" value="Mito_Metabolite_Transporter"/>
</dbReference>
<keyword evidence="3 10" id="KW-0813">Transport</keyword>
<dbReference type="STRING" id="2282107.A0A286UDE4"/>
<evidence type="ECO:0000313" key="11">
    <source>
        <dbReference type="EMBL" id="PAV17626.1"/>
    </source>
</evidence>
<keyword evidence="12" id="KW-1185">Reference proteome</keyword>
<evidence type="ECO:0000256" key="9">
    <source>
        <dbReference type="PROSITE-ProRule" id="PRU00282"/>
    </source>
</evidence>
<evidence type="ECO:0000256" key="1">
    <source>
        <dbReference type="ARBA" id="ARBA00004225"/>
    </source>
</evidence>
<dbReference type="PANTHER" id="PTHR45618">
    <property type="entry name" value="MITOCHONDRIAL DICARBOXYLATE CARRIER-RELATED"/>
    <property type="match status" value="1"/>
</dbReference>
<evidence type="ECO:0000256" key="10">
    <source>
        <dbReference type="RuleBase" id="RU000488"/>
    </source>
</evidence>
<dbReference type="GO" id="GO:0031966">
    <property type="term" value="C:mitochondrial membrane"/>
    <property type="evidence" value="ECO:0007669"/>
    <property type="project" value="UniProtKB-SubCell"/>
</dbReference>
<comment type="caution">
    <text evidence="11">The sequence shown here is derived from an EMBL/GenBank/DDBJ whole genome shotgun (WGS) entry which is preliminary data.</text>
</comment>
<feature type="repeat" description="Solcar" evidence="9">
    <location>
        <begin position="56"/>
        <end position="134"/>
    </location>
</feature>
<dbReference type="InterPro" id="IPR002067">
    <property type="entry name" value="MCP"/>
</dbReference>
<evidence type="ECO:0000313" key="12">
    <source>
        <dbReference type="Proteomes" id="UP000217199"/>
    </source>
</evidence>
<keyword evidence="4 9" id="KW-0812">Transmembrane</keyword>
<evidence type="ECO:0000256" key="8">
    <source>
        <dbReference type="ARBA" id="ARBA00023136"/>
    </source>
</evidence>
<sequence length="334" mass="36094">MSMSIWPRLAIPVAADSKSPLGNSNNNNVQVKDVSSSLAATAGATAAAPKKKKQPYPFWLGGLAATIAASITHPLDLTKVRLQASGDKRMIASIQKTVRTAGVRGLFDGISGTWMRQMSYSVCRFWAYDESKKIVGAGPDSPPWKLALAGSMAGGIAGFVGNPGEIIMVRLQGDFAKPPEKRLNYKHCIDGLIRMIREEGASSLGRGVVPNVFRAVLMNASQLASYDYFKSELLKTAYFEDNILCHFTASFAAGTVATTVCSPADVIKSRIMNASGPGSSSTMQVIRNSLKNEGPLFMFKGWVPAWTRLNPTTILIFLTLEQLKRAVDWSRGDL</sequence>
<dbReference type="EMBL" id="NBII01000006">
    <property type="protein sequence ID" value="PAV17626.1"/>
    <property type="molecule type" value="Genomic_DNA"/>
</dbReference>